<keyword evidence="2" id="KW-1185">Reference proteome</keyword>
<reference evidence="1 2" key="2">
    <citation type="journal article" date="2022" name="Mol. Ecol. Resour.">
        <title>The genomes of chicory, endive, great burdock and yacon provide insights into Asteraceae paleo-polyploidization history and plant inulin production.</title>
        <authorList>
            <person name="Fan W."/>
            <person name="Wang S."/>
            <person name="Wang H."/>
            <person name="Wang A."/>
            <person name="Jiang F."/>
            <person name="Liu H."/>
            <person name="Zhao H."/>
            <person name="Xu D."/>
            <person name="Zhang Y."/>
        </authorList>
    </citation>
    <scope>NUCLEOTIDE SEQUENCE [LARGE SCALE GENOMIC DNA]</scope>
    <source>
        <strain evidence="2">cv. Niubang</strain>
    </source>
</reference>
<name>A0ACB8ZWC2_ARCLA</name>
<proteinExistence type="predicted"/>
<dbReference type="EMBL" id="CM042055">
    <property type="protein sequence ID" value="KAI3701960.1"/>
    <property type="molecule type" value="Genomic_DNA"/>
</dbReference>
<dbReference type="Proteomes" id="UP001055879">
    <property type="component" value="Linkage Group LG09"/>
</dbReference>
<organism evidence="1 2">
    <name type="scientific">Arctium lappa</name>
    <name type="common">Greater burdock</name>
    <name type="synonym">Lappa major</name>
    <dbReference type="NCBI Taxonomy" id="4217"/>
    <lineage>
        <taxon>Eukaryota</taxon>
        <taxon>Viridiplantae</taxon>
        <taxon>Streptophyta</taxon>
        <taxon>Embryophyta</taxon>
        <taxon>Tracheophyta</taxon>
        <taxon>Spermatophyta</taxon>
        <taxon>Magnoliopsida</taxon>
        <taxon>eudicotyledons</taxon>
        <taxon>Gunneridae</taxon>
        <taxon>Pentapetalae</taxon>
        <taxon>asterids</taxon>
        <taxon>campanulids</taxon>
        <taxon>Asterales</taxon>
        <taxon>Asteraceae</taxon>
        <taxon>Carduoideae</taxon>
        <taxon>Cardueae</taxon>
        <taxon>Arctiinae</taxon>
        <taxon>Arctium</taxon>
    </lineage>
</organism>
<gene>
    <name evidence="1" type="ORF">L6452_27480</name>
</gene>
<accession>A0ACB8ZWC2</accession>
<evidence type="ECO:0000313" key="2">
    <source>
        <dbReference type="Proteomes" id="UP001055879"/>
    </source>
</evidence>
<reference evidence="2" key="1">
    <citation type="journal article" date="2022" name="Mol. Ecol. Resour.">
        <title>The genomes of chicory, endive, great burdock and yacon provide insights into Asteraceae palaeo-polyploidization history and plant inulin production.</title>
        <authorList>
            <person name="Fan W."/>
            <person name="Wang S."/>
            <person name="Wang H."/>
            <person name="Wang A."/>
            <person name="Jiang F."/>
            <person name="Liu H."/>
            <person name="Zhao H."/>
            <person name="Xu D."/>
            <person name="Zhang Y."/>
        </authorList>
    </citation>
    <scope>NUCLEOTIDE SEQUENCE [LARGE SCALE GENOMIC DNA]</scope>
    <source>
        <strain evidence="2">cv. Niubang</strain>
    </source>
</reference>
<sequence>MFMSGDQDEETDFKLLHGTWESSIEHDPLILRIKRLCDLKSIIRFRVLWQKVDRCLLRLYLLWCTWKLWDRLLQFLYLAYFSILLYNVIGANNIISKVVVTEHTTLESQIHTPRDDPANSECSFKTAASSHHNIVSSKRSVKSSSQIRSTNLFYDRNIDGSGTHRRRRRYKEEKLVWKVKPVDEEKNNEKKEEKKGKKEENKGKKKDELKGKK</sequence>
<protein>
    <submittedName>
        <fullName evidence="1">Uncharacterized protein</fullName>
    </submittedName>
</protein>
<evidence type="ECO:0000313" key="1">
    <source>
        <dbReference type="EMBL" id="KAI3701960.1"/>
    </source>
</evidence>
<comment type="caution">
    <text evidence="1">The sequence shown here is derived from an EMBL/GenBank/DDBJ whole genome shotgun (WGS) entry which is preliminary data.</text>
</comment>